<dbReference type="Proteomes" id="UP001362999">
    <property type="component" value="Unassembled WGS sequence"/>
</dbReference>
<reference evidence="4 5" key="1">
    <citation type="journal article" date="2024" name="J Genomics">
        <title>Draft genome sequencing and assembly of Favolaschia claudopus CIRM-BRFM 2984 isolated from oak limbs.</title>
        <authorList>
            <person name="Navarro D."/>
            <person name="Drula E."/>
            <person name="Chaduli D."/>
            <person name="Cazenave R."/>
            <person name="Ahrendt S."/>
            <person name="Wang J."/>
            <person name="Lipzen A."/>
            <person name="Daum C."/>
            <person name="Barry K."/>
            <person name="Grigoriev I.V."/>
            <person name="Favel A."/>
            <person name="Rosso M.N."/>
            <person name="Martin F."/>
        </authorList>
    </citation>
    <scope>NUCLEOTIDE SEQUENCE [LARGE SCALE GENOMIC DNA]</scope>
    <source>
        <strain evidence="4 5">CIRM-BRFM 2984</strain>
    </source>
</reference>
<sequence length="510" mass="57154">MHSIPHTSNPPAWVIRNQQLLPPLAGDSQVISRDDSTSSVPSGHRPSRPSGSIVNPHQQFFQAVDVPIAQAMRENSNVYLFNIMGGTGGNGGQSRDGVAGQGGRGEGPIFNNNNYYDSSSEQAKQTALRELFKATVPDASYESAERYTYPLCHPGTRTKYLSRLNWWSHKNTSNTLWMHGPAGTGKSSIARSFCEELTAGHRLGANFFFKRGDSFRESAKGLFPTLAYQLAVRSTEFATAVAIVIQNDPSVGEDDQQEILRCILKTSQSLKFLVISRPEPQIHVVLAGEAVQDLDIEGSETDVRMFLIGEFKRIRTTHQICAPWPDNRVIEHLVHQSSGHFIYAIRFVDDQDAWPVKQLELIMKNFSSPEDSVSPFAALDSLYIQILKAVPRVYRSALLQILWILASEEFVFSIRTLAQFLKMEDTEVLLVLRRLHSILDVAVDLKARHKSFYDFLVNPARATDFAFTADAQNNLALKVLNWCSNLHEPKLTSFDELSRYVMLSELLVLN</sequence>
<comment type="caution">
    <text evidence="4">The sequence shown here is derived from an EMBL/GenBank/DDBJ whole genome shotgun (WGS) entry which is preliminary data.</text>
</comment>
<feature type="domain" description="Nephrocystin 3-like N-terminal" evidence="3">
    <location>
        <begin position="165"/>
        <end position="268"/>
    </location>
</feature>
<feature type="compositionally biased region" description="Low complexity" evidence="2">
    <location>
        <begin position="38"/>
        <end position="52"/>
    </location>
</feature>
<accession>A0AAW0AKK8</accession>
<dbReference type="EMBL" id="JAWWNJ010000061">
    <property type="protein sequence ID" value="KAK7013070.1"/>
    <property type="molecule type" value="Genomic_DNA"/>
</dbReference>
<dbReference type="SUPFAM" id="SSF52540">
    <property type="entry name" value="P-loop containing nucleoside triphosphate hydrolases"/>
    <property type="match status" value="1"/>
</dbReference>
<feature type="region of interest" description="Disordered" evidence="2">
    <location>
        <begin position="92"/>
        <end position="116"/>
    </location>
</feature>
<dbReference type="PANTHER" id="PTHR10039">
    <property type="entry name" value="AMELOGENIN"/>
    <property type="match status" value="1"/>
</dbReference>
<evidence type="ECO:0000313" key="4">
    <source>
        <dbReference type="EMBL" id="KAK7013070.1"/>
    </source>
</evidence>
<dbReference type="InterPro" id="IPR056884">
    <property type="entry name" value="NPHP3-like_N"/>
</dbReference>
<dbReference type="InterPro" id="IPR027417">
    <property type="entry name" value="P-loop_NTPase"/>
</dbReference>
<gene>
    <name evidence="4" type="ORF">R3P38DRAFT_3581835</name>
</gene>
<evidence type="ECO:0000256" key="1">
    <source>
        <dbReference type="ARBA" id="ARBA00022737"/>
    </source>
</evidence>
<organism evidence="4 5">
    <name type="scientific">Favolaschia claudopus</name>
    <dbReference type="NCBI Taxonomy" id="2862362"/>
    <lineage>
        <taxon>Eukaryota</taxon>
        <taxon>Fungi</taxon>
        <taxon>Dikarya</taxon>
        <taxon>Basidiomycota</taxon>
        <taxon>Agaricomycotina</taxon>
        <taxon>Agaricomycetes</taxon>
        <taxon>Agaricomycetidae</taxon>
        <taxon>Agaricales</taxon>
        <taxon>Marasmiineae</taxon>
        <taxon>Mycenaceae</taxon>
        <taxon>Favolaschia</taxon>
    </lineage>
</organism>
<keyword evidence="1" id="KW-0677">Repeat</keyword>
<evidence type="ECO:0000259" key="3">
    <source>
        <dbReference type="Pfam" id="PF24883"/>
    </source>
</evidence>
<proteinExistence type="predicted"/>
<name>A0AAW0AKK8_9AGAR</name>
<feature type="region of interest" description="Disordered" evidence="2">
    <location>
        <begin position="28"/>
        <end position="54"/>
    </location>
</feature>
<evidence type="ECO:0000313" key="5">
    <source>
        <dbReference type="Proteomes" id="UP001362999"/>
    </source>
</evidence>
<keyword evidence="5" id="KW-1185">Reference proteome</keyword>
<protein>
    <submittedName>
        <fullName evidence="4">NACHT domain-containing protein</fullName>
    </submittedName>
</protein>
<evidence type="ECO:0000256" key="2">
    <source>
        <dbReference type="SAM" id="MobiDB-lite"/>
    </source>
</evidence>
<feature type="compositionally biased region" description="Gly residues" evidence="2">
    <location>
        <begin position="92"/>
        <end position="106"/>
    </location>
</feature>
<dbReference type="Pfam" id="PF24883">
    <property type="entry name" value="NPHP3_N"/>
    <property type="match status" value="1"/>
</dbReference>
<dbReference type="AlphaFoldDB" id="A0AAW0AKK8"/>
<dbReference type="Gene3D" id="3.40.50.300">
    <property type="entry name" value="P-loop containing nucleotide triphosphate hydrolases"/>
    <property type="match status" value="1"/>
</dbReference>